<keyword evidence="3" id="KW-1185">Reference proteome</keyword>
<dbReference type="RefSeq" id="WP_311686534.1">
    <property type="nucleotide sequence ID" value="NZ_JAVRHM010000021.1"/>
</dbReference>
<dbReference type="EMBL" id="JAVRHM010000021">
    <property type="protein sequence ID" value="MDT0691233.1"/>
    <property type="molecule type" value="Genomic_DNA"/>
</dbReference>
<protein>
    <submittedName>
        <fullName evidence="2">TerB family tellurite resistance protein</fullName>
    </submittedName>
</protein>
<reference evidence="2 3" key="1">
    <citation type="submission" date="2023-09" db="EMBL/GenBank/DDBJ databases">
        <authorList>
            <person name="Rey-Velasco X."/>
        </authorList>
    </citation>
    <scope>NUCLEOTIDE SEQUENCE [LARGE SCALE GENOMIC DNA]</scope>
    <source>
        <strain evidence="2 3">F188</strain>
    </source>
</reference>
<evidence type="ECO:0000256" key="1">
    <source>
        <dbReference type="SAM" id="SignalP"/>
    </source>
</evidence>
<keyword evidence="1" id="KW-0732">Signal</keyword>
<sequence length="210" mass="24624">MKKYLFILVLSIIPFNGIAQSYDAQVLLLNYEKYLEIKKTTEEIKKGYEILKDGYERINNVASGDYDLHKAFLDGLKSVSPQVQQYYKVAEIINKQKYIVDHYSDFFGYVNGTDYFNPEEVEYLKHILDNLVSDSVEQTERLLMVITASEMNMTDDERMKNIDRIHTEVSNQVEFMNVLDKRIFKIARGRDTENIELEISNEINKYNGDN</sequence>
<feature type="signal peptide" evidence="1">
    <location>
        <begin position="1"/>
        <end position="19"/>
    </location>
</feature>
<organism evidence="2 3">
    <name type="scientific">Autumnicola patrickiae</name>
    <dbReference type="NCBI Taxonomy" id="3075591"/>
    <lineage>
        <taxon>Bacteria</taxon>
        <taxon>Pseudomonadati</taxon>
        <taxon>Bacteroidota</taxon>
        <taxon>Flavobacteriia</taxon>
        <taxon>Flavobacteriales</taxon>
        <taxon>Flavobacteriaceae</taxon>
        <taxon>Autumnicola</taxon>
    </lineage>
</organism>
<comment type="caution">
    <text evidence="2">The sequence shown here is derived from an EMBL/GenBank/DDBJ whole genome shotgun (WGS) entry which is preliminary data.</text>
</comment>
<name>A0ABU3E5G9_9FLAO</name>
<proteinExistence type="predicted"/>
<accession>A0ABU3E5G9</accession>
<gene>
    <name evidence="2" type="ORF">RM549_15665</name>
</gene>
<evidence type="ECO:0000313" key="3">
    <source>
        <dbReference type="Proteomes" id="UP001261624"/>
    </source>
</evidence>
<feature type="chain" id="PRO_5047494444" evidence="1">
    <location>
        <begin position="20"/>
        <end position="210"/>
    </location>
</feature>
<evidence type="ECO:0000313" key="2">
    <source>
        <dbReference type="EMBL" id="MDT0691233.1"/>
    </source>
</evidence>
<dbReference type="Proteomes" id="UP001261624">
    <property type="component" value="Unassembled WGS sequence"/>
</dbReference>